<dbReference type="Proteomes" id="UP001500665">
    <property type="component" value="Unassembled WGS sequence"/>
</dbReference>
<sequence length="105" mass="11451">MQDRDMSLTLRALDAVRGRPAADLPVRLDRYDGNTWQAVEEGATGGAGEIVFPVAEAGLYRARAAAGQYFTTKFPEIQVIFEFTPGDRIELQVTPAGYTTCLVTP</sequence>
<keyword evidence="3" id="KW-1185">Reference proteome</keyword>
<dbReference type="SUPFAM" id="SSF49472">
    <property type="entry name" value="Transthyretin (synonym: prealbumin)"/>
    <property type="match status" value="1"/>
</dbReference>
<gene>
    <name evidence="2" type="ORF">GCM10009550_58640</name>
</gene>
<reference evidence="2 3" key="1">
    <citation type="journal article" date="2019" name="Int. J. Syst. Evol. Microbiol.">
        <title>The Global Catalogue of Microorganisms (GCM) 10K type strain sequencing project: providing services to taxonomists for standard genome sequencing and annotation.</title>
        <authorList>
            <consortium name="The Broad Institute Genomics Platform"/>
            <consortium name="The Broad Institute Genome Sequencing Center for Infectious Disease"/>
            <person name="Wu L."/>
            <person name="Ma J."/>
        </authorList>
    </citation>
    <scope>NUCLEOTIDE SEQUENCE [LARGE SCALE GENOMIC DNA]</scope>
    <source>
        <strain evidence="2 3">JCM 10696</strain>
    </source>
</reference>
<dbReference type="Pfam" id="PF00576">
    <property type="entry name" value="Transthyretin"/>
    <property type="match status" value="1"/>
</dbReference>
<name>A0ABN1RTB6_9ACTN</name>
<evidence type="ECO:0000313" key="2">
    <source>
        <dbReference type="EMBL" id="GAA0963288.1"/>
    </source>
</evidence>
<feature type="domain" description="Transthyretin/hydroxyisourate hydrolase" evidence="1">
    <location>
        <begin position="8"/>
        <end position="100"/>
    </location>
</feature>
<comment type="caution">
    <text evidence="2">The sequence shown here is derived from an EMBL/GenBank/DDBJ whole genome shotgun (WGS) entry which is preliminary data.</text>
</comment>
<proteinExistence type="predicted"/>
<dbReference type="EMBL" id="BAAAHH010000030">
    <property type="protein sequence ID" value="GAA0963288.1"/>
    <property type="molecule type" value="Genomic_DNA"/>
</dbReference>
<dbReference type="Gene3D" id="2.60.40.180">
    <property type="entry name" value="Transthyretin/hydroxyisourate hydrolase domain"/>
    <property type="match status" value="1"/>
</dbReference>
<dbReference type="InterPro" id="IPR023416">
    <property type="entry name" value="Transthyretin/HIU_hydrolase_d"/>
</dbReference>
<dbReference type="InterPro" id="IPR036817">
    <property type="entry name" value="Transthyretin/HIU_hydrolase_sf"/>
</dbReference>
<accession>A0ABN1RTB6</accession>
<evidence type="ECO:0000313" key="3">
    <source>
        <dbReference type="Proteomes" id="UP001500665"/>
    </source>
</evidence>
<evidence type="ECO:0000259" key="1">
    <source>
        <dbReference type="Pfam" id="PF00576"/>
    </source>
</evidence>
<organism evidence="2 3">
    <name type="scientific">Actinocorallia libanotica</name>
    <dbReference type="NCBI Taxonomy" id="46162"/>
    <lineage>
        <taxon>Bacteria</taxon>
        <taxon>Bacillati</taxon>
        <taxon>Actinomycetota</taxon>
        <taxon>Actinomycetes</taxon>
        <taxon>Streptosporangiales</taxon>
        <taxon>Thermomonosporaceae</taxon>
        <taxon>Actinocorallia</taxon>
    </lineage>
</organism>
<protein>
    <recommendedName>
        <fullName evidence="1">Transthyretin/hydroxyisourate hydrolase domain-containing protein</fullName>
    </recommendedName>
</protein>